<dbReference type="EMBL" id="JWSW01000078">
    <property type="protein sequence ID" value="KIJ88307.1"/>
    <property type="molecule type" value="Genomic_DNA"/>
</dbReference>
<evidence type="ECO:0000313" key="17">
    <source>
        <dbReference type="Proteomes" id="UP000031952"/>
    </source>
</evidence>
<keyword evidence="9 12" id="KW-0131">Cell cycle</keyword>
<dbReference type="NCBIfam" id="TIGR00115">
    <property type="entry name" value="tig"/>
    <property type="match status" value="1"/>
</dbReference>
<dbReference type="InterPro" id="IPR036611">
    <property type="entry name" value="Trigger_fac_ribosome-bd_sf"/>
</dbReference>
<dbReference type="SUPFAM" id="SSF54534">
    <property type="entry name" value="FKBP-like"/>
    <property type="match status" value="1"/>
</dbReference>
<gene>
    <name evidence="12" type="primary">tig</name>
    <name evidence="16" type="ORF">SB78_06600</name>
</gene>
<evidence type="ECO:0000256" key="7">
    <source>
        <dbReference type="ARBA" id="ARBA00023186"/>
    </source>
</evidence>
<dbReference type="SUPFAM" id="SSF109998">
    <property type="entry name" value="Triger factor/SurA peptide-binding domain-like"/>
    <property type="match status" value="1"/>
</dbReference>
<keyword evidence="7 12" id="KW-0143">Chaperone</keyword>
<dbReference type="GO" id="GO:0005737">
    <property type="term" value="C:cytoplasm"/>
    <property type="evidence" value="ECO:0007669"/>
    <property type="project" value="UniProtKB-SubCell"/>
</dbReference>
<dbReference type="Gene3D" id="3.10.50.40">
    <property type="match status" value="1"/>
</dbReference>
<dbReference type="SUPFAM" id="SSF102735">
    <property type="entry name" value="Trigger factor ribosome-binding domain"/>
    <property type="match status" value="1"/>
</dbReference>
<evidence type="ECO:0000256" key="1">
    <source>
        <dbReference type="ARBA" id="ARBA00000971"/>
    </source>
</evidence>
<evidence type="ECO:0000256" key="13">
    <source>
        <dbReference type="PROSITE-ProRule" id="PRU00277"/>
    </source>
</evidence>
<organism evidence="16 17">
    <name type="scientific">Rickettsia asembonensis</name>
    <dbReference type="NCBI Taxonomy" id="1068590"/>
    <lineage>
        <taxon>Bacteria</taxon>
        <taxon>Pseudomonadati</taxon>
        <taxon>Pseudomonadota</taxon>
        <taxon>Alphaproteobacteria</taxon>
        <taxon>Rickettsiales</taxon>
        <taxon>Rickettsiaceae</taxon>
        <taxon>Rickettsieae</taxon>
        <taxon>Rickettsia</taxon>
        <taxon>spotted fever group</taxon>
    </lineage>
</organism>
<dbReference type="PANTHER" id="PTHR30560">
    <property type="entry name" value="TRIGGER FACTOR CHAPERONE AND PEPTIDYL-PROLYL CIS/TRANS ISOMERASE"/>
    <property type="match status" value="1"/>
</dbReference>
<dbReference type="InterPro" id="IPR037041">
    <property type="entry name" value="Trigger_fac_C_sf"/>
</dbReference>
<evidence type="ECO:0000256" key="14">
    <source>
        <dbReference type="RuleBase" id="RU003914"/>
    </source>
</evidence>
<dbReference type="RefSeq" id="WP_041079547.1">
    <property type="nucleotide sequence ID" value="NZ_CP116496.1"/>
</dbReference>
<keyword evidence="12" id="KW-0963">Cytoplasm</keyword>
<comment type="subcellular location">
    <subcellularLocation>
        <location evidence="12">Cytoplasm</location>
    </subcellularLocation>
    <text evidence="12">About half TF is bound to the ribosome near the polypeptide exit tunnel while the other half is free in the cytoplasm.</text>
</comment>
<evidence type="ECO:0000256" key="3">
    <source>
        <dbReference type="ARBA" id="ARBA00013194"/>
    </source>
</evidence>
<accession>A0A0C2LY03</accession>
<keyword evidence="5 12" id="KW-0132">Cell division</keyword>
<comment type="domain">
    <text evidence="12">Consists of 3 domains; the N-terminus binds the ribosome, the middle domain has PPIase activity, while the C-terminus has intrinsic chaperone activity on its own.</text>
</comment>
<dbReference type="GO" id="GO:0051083">
    <property type="term" value="P:'de novo' cotranslational protein folding"/>
    <property type="evidence" value="ECO:0007669"/>
    <property type="project" value="TreeGrafter"/>
</dbReference>
<dbReference type="PIRSF" id="PIRSF003095">
    <property type="entry name" value="Trigger_factor"/>
    <property type="match status" value="1"/>
</dbReference>
<sequence>MGITVLKNEGLDFHARISTPLSEIDDDIQKELLDLTKKVKIAGFRAGKVPVSIVKKKYGTSVRNDIIERRINHSVNHVIKEHNLNIIGRPKIEELQNEPDKALEFTVKIELLPKITIPDLKKISLDRPKLEVNSKDVEEQLEKLAALTKSYTKESKAKIKDGDQVTIDAIGYIKDEAFEGGKLNDFKVVIGSNALIPGFEKQLIGSKTGSELDVNVIFPENYHAKDLAGKDARFAVQIKAVHTAEPTVIDEEFAKKFQSNSLEELRTHFAKQIENESEEVINTIMKMNLFDKLEKLLDFDVPESLLEQEKNILKSETDKNDQDESLLKDKSPKEITEYYNKLALRRLRIGLLLAEYAKSKNLQLEPDDLRKVIMQQARNFPGQENMIFDFYKNNPRAIEGLKGPALEDKAVQYIFNNEIKLKEKKYTKEELEKYLEAEEQRITLI</sequence>
<proteinExistence type="inferred from homology"/>
<evidence type="ECO:0000256" key="6">
    <source>
        <dbReference type="ARBA" id="ARBA00023110"/>
    </source>
</evidence>
<dbReference type="Pfam" id="PF05697">
    <property type="entry name" value="Trigger_N"/>
    <property type="match status" value="1"/>
</dbReference>
<evidence type="ECO:0000256" key="8">
    <source>
        <dbReference type="ARBA" id="ARBA00023235"/>
    </source>
</evidence>
<comment type="similarity">
    <text evidence="2 12 14">Belongs to the FKBP-type PPIase family. Tig subfamily.</text>
</comment>
<dbReference type="InterPro" id="IPR008880">
    <property type="entry name" value="Trigger_fac_C"/>
</dbReference>
<comment type="function">
    <text evidence="10 12">Involved in protein export. Acts as a chaperone by maintaining the newly synthesized protein in an open conformation. Functions as a peptidyl-prolyl cis-trans isomerase.</text>
</comment>
<comment type="catalytic activity">
    <reaction evidence="1 12 13">
        <text>[protein]-peptidylproline (omega=180) = [protein]-peptidylproline (omega=0)</text>
        <dbReference type="Rhea" id="RHEA:16237"/>
        <dbReference type="Rhea" id="RHEA-COMP:10747"/>
        <dbReference type="Rhea" id="RHEA-COMP:10748"/>
        <dbReference type="ChEBI" id="CHEBI:83833"/>
        <dbReference type="ChEBI" id="CHEBI:83834"/>
        <dbReference type="EC" id="5.2.1.8"/>
    </reaction>
</comment>
<dbReference type="InterPro" id="IPR027304">
    <property type="entry name" value="Trigger_fact/SurA_dom_sf"/>
</dbReference>
<protein>
    <recommendedName>
        <fullName evidence="4 12">Trigger factor</fullName>
        <shortName evidence="12">TF</shortName>
        <ecNumber evidence="3 12">5.2.1.8</ecNumber>
    </recommendedName>
    <alternativeName>
        <fullName evidence="11 12">PPIase</fullName>
    </alternativeName>
</protein>
<evidence type="ECO:0000313" key="16">
    <source>
        <dbReference type="EMBL" id="KIJ88307.1"/>
    </source>
</evidence>
<keyword evidence="6 12" id="KW-0697">Rotamase</keyword>
<dbReference type="PROSITE" id="PS50059">
    <property type="entry name" value="FKBP_PPIASE"/>
    <property type="match status" value="1"/>
</dbReference>
<dbReference type="GO" id="GO:0051301">
    <property type="term" value="P:cell division"/>
    <property type="evidence" value="ECO:0007669"/>
    <property type="project" value="UniProtKB-KW"/>
</dbReference>
<dbReference type="InterPro" id="IPR005215">
    <property type="entry name" value="Trig_fac"/>
</dbReference>
<evidence type="ECO:0000256" key="5">
    <source>
        <dbReference type="ARBA" id="ARBA00022618"/>
    </source>
</evidence>
<comment type="caution">
    <text evidence="16">The sequence shown here is derived from an EMBL/GenBank/DDBJ whole genome shotgun (WGS) entry which is preliminary data.</text>
</comment>
<dbReference type="EC" id="5.2.1.8" evidence="3 12"/>
<dbReference type="Pfam" id="PF05698">
    <property type="entry name" value="Trigger_C"/>
    <property type="match status" value="1"/>
</dbReference>
<evidence type="ECO:0000256" key="4">
    <source>
        <dbReference type="ARBA" id="ARBA00016902"/>
    </source>
</evidence>
<dbReference type="InterPro" id="IPR046357">
    <property type="entry name" value="PPIase_dom_sf"/>
</dbReference>
<dbReference type="GO" id="GO:0043335">
    <property type="term" value="P:protein unfolding"/>
    <property type="evidence" value="ECO:0007669"/>
    <property type="project" value="TreeGrafter"/>
</dbReference>
<evidence type="ECO:0000259" key="15">
    <source>
        <dbReference type="PROSITE" id="PS50059"/>
    </source>
</evidence>
<evidence type="ECO:0000256" key="9">
    <source>
        <dbReference type="ARBA" id="ARBA00023306"/>
    </source>
</evidence>
<dbReference type="GO" id="GO:0044183">
    <property type="term" value="F:protein folding chaperone"/>
    <property type="evidence" value="ECO:0007669"/>
    <property type="project" value="TreeGrafter"/>
</dbReference>
<dbReference type="AlphaFoldDB" id="A0A0C2LY03"/>
<dbReference type="PANTHER" id="PTHR30560:SF3">
    <property type="entry name" value="TRIGGER FACTOR-LIKE PROTEIN TIG, CHLOROPLASTIC"/>
    <property type="match status" value="1"/>
</dbReference>
<evidence type="ECO:0000256" key="12">
    <source>
        <dbReference type="HAMAP-Rule" id="MF_00303"/>
    </source>
</evidence>
<dbReference type="FunFam" id="3.10.50.40:FF:000001">
    <property type="entry name" value="Trigger factor"/>
    <property type="match status" value="1"/>
</dbReference>
<dbReference type="HAMAP" id="MF_00303">
    <property type="entry name" value="Trigger_factor_Tig"/>
    <property type="match status" value="1"/>
</dbReference>
<dbReference type="GO" id="GO:0003755">
    <property type="term" value="F:peptidyl-prolyl cis-trans isomerase activity"/>
    <property type="evidence" value="ECO:0007669"/>
    <property type="project" value="UniProtKB-UniRule"/>
</dbReference>
<feature type="domain" description="PPIase FKBP-type" evidence="15">
    <location>
        <begin position="162"/>
        <end position="244"/>
    </location>
</feature>
<reference evidence="16 17" key="1">
    <citation type="submission" date="2014-12" db="EMBL/GenBank/DDBJ databases">
        <title>Whole genome sequence of Candidatus Rickettsia asemboensis strain NMRCii isolated from cat fleas in west Kenya.</title>
        <authorList>
            <person name="Jima D."/>
            <person name="Luce-Fedrow A."/>
            <person name="Yang Y."/>
            <person name="Maina A.N."/>
            <person name="Snesrud E.C."/>
            <person name="Jarman R.G."/>
            <person name="Richards A.L."/>
            <person name="Hang J."/>
        </authorList>
    </citation>
    <scope>NUCLEOTIDE SEQUENCE [LARGE SCALE GENOMIC DNA]</scope>
    <source>
        <strain evidence="16 17">NMRCii</strain>
    </source>
</reference>
<dbReference type="InterPro" id="IPR008881">
    <property type="entry name" value="Trigger_fac_ribosome-bd_bac"/>
</dbReference>
<keyword evidence="17" id="KW-1185">Reference proteome</keyword>
<dbReference type="Proteomes" id="UP000031952">
    <property type="component" value="Unassembled WGS sequence"/>
</dbReference>
<name>A0A0C2LY03_9RICK</name>
<dbReference type="GO" id="GO:0015031">
    <property type="term" value="P:protein transport"/>
    <property type="evidence" value="ECO:0007669"/>
    <property type="project" value="UniProtKB-UniRule"/>
</dbReference>
<evidence type="ECO:0000256" key="11">
    <source>
        <dbReference type="ARBA" id="ARBA00029986"/>
    </source>
</evidence>
<keyword evidence="8 12" id="KW-0413">Isomerase</keyword>
<evidence type="ECO:0000256" key="2">
    <source>
        <dbReference type="ARBA" id="ARBA00005464"/>
    </source>
</evidence>
<dbReference type="Gene3D" id="3.30.70.1050">
    <property type="entry name" value="Trigger factor ribosome-binding domain"/>
    <property type="match status" value="1"/>
</dbReference>
<dbReference type="Pfam" id="PF00254">
    <property type="entry name" value="FKBP_C"/>
    <property type="match status" value="1"/>
</dbReference>
<dbReference type="Gene3D" id="1.10.3120.10">
    <property type="entry name" value="Trigger factor, C-terminal domain"/>
    <property type="match status" value="1"/>
</dbReference>
<dbReference type="GO" id="GO:0043022">
    <property type="term" value="F:ribosome binding"/>
    <property type="evidence" value="ECO:0007669"/>
    <property type="project" value="TreeGrafter"/>
</dbReference>
<evidence type="ECO:0000256" key="10">
    <source>
        <dbReference type="ARBA" id="ARBA00024849"/>
    </source>
</evidence>
<dbReference type="InterPro" id="IPR001179">
    <property type="entry name" value="PPIase_FKBP_dom"/>
</dbReference>